<name>A0A679GW41_9GAMM</name>
<evidence type="ECO:0000313" key="1">
    <source>
        <dbReference type="EMBL" id="BCA30184.1"/>
    </source>
</evidence>
<sequence>MSAFLSSRWLAWGLCALGLVGFGAWMAGQFYRPRLDEARAQLVALRQADQANRLALLKQGEAMAELERQGLARSERAEAAVAEARSRSARDYHAAAQVMLEPTPSADACEAARRAFAEELRRERAP</sequence>
<dbReference type="Proteomes" id="UP000501237">
    <property type="component" value="Chromosome"/>
</dbReference>
<gene>
    <name evidence="1" type="ORF">PtoMrB4_41610</name>
</gene>
<dbReference type="AlphaFoldDB" id="A0A679GW41"/>
<dbReference type="GeneID" id="57399378"/>
<proteinExistence type="predicted"/>
<reference evidence="1 2" key="1">
    <citation type="journal article" date="2020" name="Microbiol. Resour. Announc.">
        <title>Complete genome sequence of Pseudomonas otitidis strain MrB4, isolated from Lake Biwa in Japan.</title>
        <authorList>
            <person name="Miyazaki K."/>
            <person name="Hase E."/>
            <person name="Maruya T."/>
        </authorList>
    </citation>
    <scope>NUCLEOTIDE SEQUENCE [LARGE SCALE GENOMIC DNA]</scope>
    <source>
        <strain evidence="1 2">MrB4</strain>
    </source>
</reference>
<dbReference type="KEGG" id="poj:PtoMrB4_41610"/>
<accession>A0A679GW41</accession>
<organism evidence="1 2">
    <name type="scientific">Metapseudomonas otitidis</name>
    <dbReference type="NCBI Taxonomy" id="319939"/>
    <lineage>
        <taxon>Bacteria</taxon>
        <taxon>Pseudomonadati</taxon>
        <taxon>Pseudomonadota</taxon>
        <taxon>Gammaproteobacteria</taxon>
        <taxon>Pseudomonadales</taxon>
        <taxon>Pseudomonadaceae</taxon>
        <taxon>Metapseudomonas</taxon>
    </lineage>
</organism>
<evidence type="ECO:0000313" key="2">
    <source>
        <dbReference type="Proteomes" id="UP000501237"/>
    </source>
</evidence>
<protein>
    <submittedName>
        <fullName evidence="1">Uncharacterized protein</fullName>
    </submittedName>
</protein>
<dbReference type="EMBL" id="AP022642">
    <property type="protein sequence ID" value="BCA30184.1"/>
    <property type="molecule type" value="Genomic_DNA"/>
</dbReference>
<dbReference type="RefSeq" id="WP_172434380.1">
    <property type="nucleotide sequence ID" value="NZ_AP022642.1"/>
</dbReference>